<dbReference type="AlphaFoldDB" id="A0A6I4MKM2"/>
<dbReference type="Gene3D" id="3.90.1640.10">
    <property type="entry name" value="inorganic pyrophosphatase (n-terminal core)"/>
    <property type="match status" value="1"/>
</dbReference>
<feature type="compositionally biased region" description="Low complexity" evidence="1">
    <location>
        <begin position="12"/>
        <end position="52"/>
    </location>
</feature>
<proteinExistence type="predicted"/>
<dbReference type="InterPro" id="IPR038763">
    <property type="entry name" value="DHH_sf"/>
</dbReference>
<gene>
    <name evidence="4" type="ORF">F8568_029840</name>
</gene>
<dbReference type="InterPro" id="IPR051319">
    <property type="entry name" value="Oligoribo/pAp-PDE_c-di-AMP_PDE"/>
</dbReference>
<dbReference type="Pfam" id="PF02272">
    <property type="entry name" value="DHHA1"/>
    <property type="match status" value="1"/>
</dbReference>
<dbReference type="Proteomes" id="UP000462055">
    <property type="component" value="Unassembled WGS sequence"/>
</dbReference>
<dbReference type="InterPro" id="IPR001667">
    <property type="entry name" value="DDH_dom"/>
</dbReference>
<keyword evidence="5" id="KW-1185">Reference proteome</keyword>
<evidence type="ECO:0000256" key="1">
    <source>
        <dbReference type="SAM" id="MobiDB-lite"/>
    </source>
</evidence>
<dbReference type="GO" id="GO:0003676">
    <property type="term" value="F:nucleic acid binding"/>
    <property type="evidence" value="ECO:0007669"/>
    <property type="project" value="InterPro"/>
</dbReference>
<dbReference type="PANTHER" id="PTHR47618">
    <property type="entry name" value="BIFUNCTIONAL OLIGORIBONUCLEASE AND PAP PHOSPHATASE NRNA"/>
    <property type="match status" value="1"/>
</dbReference>
<dbReference type="InterPro" id="IPR003156">
    <property type="entry name" value="DHHA1_dom"/>
</dbReference>
<dbReference type="PANTHER" id="PTHR47618:SF1">
    <property type="entry name" value="BIFUNCTIONAL OLIGORIBONUCLEASE AND PAP PHOSPHATASE NRNA"/>
    <property type="match status" value="1"/>
</dbReference>
<dbReference type="Gene3D" id="3.10.310.30">
    <property type="match status" value="1"/>
</dbReference>
<evidence type="ECO:0000313" key="5">
    <source>
        <dbReference type="Proteomes" id="UP000462055"/>
    </source>
</evidence>
<organism evidence="4 5">
    <name type="scientific">Actinomadura physcomitrii</name>
    <dbReference type="NCBI Taxonomy" id="2650748"/>
    <lineage>
        <taxon>Bacteria</taxon>
        <taxon>Bacillati</taxon>
        <taxon>Actinomycetota</taxon>
        <taxon>Actinomycetes</taxon>
        <taxon>Streptosporangiales</taxon>
        <taxon>Thermomonosporaceae</taxon>
        <taxon>Actinomadura</taxon>
    </lineage>
</organism>
<feature type="domain" description="DHHA1" evidence="3">
    <location>
        <begin position="309"/>
        <end position="371"/>
    </location>
</feature>
<sequence>MPRGAGVRGGSPAQAVPAPNGAAPNSASPNGAAPNSAAPSGSVPNGAAPNGAGASGGAADGASVRLDWDRAVELIEAADEVCLACHIAPDGDALGSMLALAQALHALGKRCLASFGEPFAVPAILRFLPGQQFLVEPALMPAAPALMISLDAAGQARLGSLAGAAGRAEALIVVDHHASNVGFGGVRLVDPDAAATAVLVEELIRRLGVPLDGDIAQGLYAGLASDTGSFKYPCTTPEVHDLAGRLLTAGVRPEAVSRELWDRAPFGYLQVLAGALARARLERDAAGGRGLVWTTIARSDREARDVLYDQLEGVIDQLRRTDEAEVAVVLKENDRGEWYVSTRAKGAVDVGRACVELGGGGHRTAAAFTMGGEPAWIIDRLRAALREPGPDGE</sequence>
<dbReference type="SUPFAM" id="SSF64182">
    <property type="entry name" value="DHH phosphoesterases"/>
    <property type="match status" value="1"/>
</dbReference>
<accession>A0A6I4MKM2</accession>
<evidence type="ECO:0000259" key="3">
    <source>
        <dbReference type="Pfam" id="PF02272"/>
    </source>
</evidence>
<dbReference type="EMBL" id="WBMS02000027">
    <property type="protein sequence ID" value="MWA04507.1"/>
    <property type="molecule type" value="Genomic_DNA"/>
</dbReference>
<protein>
    <submittedName>
        <fullName evidence="4">Bifunctional oligoribonuclease/PAP phosphatase NrnA</fullName>
    </submittedName>
</protein>
<comment type="caution">
    <text evidence="4">The sequence shown here is derived from an EMBL/GenBank/DDBJ whole genome shotgun (WGS) entry which is preliminary data.</text>
</comment>
<evidence type="ECO:0000259" key="2">
    <source>
        <dbReference type="Pfam" id="PF01368"/>
    </source>
</evidence>
<feature type="domain" description="DDH" evidence="2">
    <location>
        <begin position="81"/>
        <end position="222"/>
    </location>
</feature>
<evidence type="ECO:0000313" key="4">
    <source>
        <dbReference type="EMBL" id="MWA04507.1"/>
    </source>
</evidence>
<feature type="region of interest" description="Disordered" evidence="1">
    <location>
        <begin position="1"/>
        <end position="59"/>
    </location>
</feature>
<reference evidence="4" key="1">
    <citation type="submission" date="2019-12" db="EMBL/GenBank/DDBJ databases">
        <title>Actinomadura physcomitrii sp. nov., a novel actinomycete isolated from moss [Physcomitrium sphaericum (Ludw) Fuernr].</title>
        <authorList>
            <person name="Zhuang X."/>
        </authorList>
    </citation>
    <scope>NUCLEOTIDE SEQUENCE [LARGE SCALE GENOMIC DNA]</scope>
    <source>
        <strain evidence="4">LD22</strain>
    </source>
</reference>
<name>A0A6I4MKM2_9ACTN</name>
<dbReference type="Pfam" id="PF01368">
    <property type="entry name" value="DHH"/>
    <property type="match status" value="1"/>
</dbReference>